<name>A0ABT1DZU9_9ACTN</name>
<comment type="caution">
    <text evidence="5">The sequence shown here is derived from an EMBL/GenBank/DDBJ whole genome shotgun (WGS) entry which is preliminary data.</text>
</comment>
<evidence type="ECO:0000313" key="5">
    <source>
        <dbReference type="EMBL" id="MCO8275556.1"/>
    </source>
</evidence>
<feature type="domain" description="HTH gntR-type" evidence="4">
    <location>
        <begin position="5"/>
        <end position="72"/>
    </location>
</feature>
<dbReference type="InterPro" id="IPR036390">
    <property type="entry name" value="WH_DNA-bd_sf"/>
</dbReference>
<dbReference type="InterPro" id="IPR008920">
    <property type="entry name" value="TF_FadR/GntR_C"/>
</dbReference>
<sequence length="217" mass="23245">MPDAVALRDRAFRAICDAIMAGSLRPGTEVSDTGLAACLGLDRASVRQALIQLEQAELVRVESGRYTMVSPGDLHASRVAHSVITAMHELAAQEAGPRLTPADLDAMRHANTVFDRALRADDVDAAMAADDRFHGVVLAASGNVHLRTVLKQFTPTLRRIVRMRFASLSGRDSVLQHEHIVELFAAGDLDGAVAATRTHWQTLAVLLDVLGSGPDPA</sequence>
<dbReference type="SMART" id="SM00895">
    <property type="entry name" value="FCD"/>
    <property type="match status" value="1"/>
</dbReference>
<dbReference type="SUPFAM" id="SSF48008">
    <property type="entry name" value="GntR ligand-binding domain-like"/>
    <property type="match status" value="1"/>
</dbReference>
<dbReference type="Proteomes" id="UP001523369">
    <property type="component" value="Unassembled WGS sequence"/>
</dbReference>
<dbReference type="SMART" id="SM00345">
    <property type="entry name" value="HTH_GNTR"/>
    <property type="match status" value="1"/>
</dbReference>
<evidence type="ECO:0000256" key="2">
    <source>
        <dbReference type="ARBA" id="ARBA00023125"/>
    </source>
</evidence>
<dbReference type="SUPFAM" id="SSF46785">
    <property type="entry name" value="Winged helix' DNA-binding domain"/>
    <property type="match status" value="1"/>
</dbReference>
<dbReference type="EMBL" id="JAMYJR010000038">
    <property type="protein sequence ID" value="MCO8275556.1"/>
    <property type="molecule type" value="Genomic_DNA"/>
</dbReference>
<evidence type="ECO:0000259" key="4">
    <source>
        <dbReference type="PROSITE" id="PS50949"/>
    </source>
</evidence>
<keyword evidence="1" id="KW-0805">Transcription regulation</keyword>
<keyword evidence="3" id="KW-0804">Transcription</keyword>
<protein>
    <submittedName>
        <fullName evidence="5">GntR family transcriptional regulator</fullName>
    </submittedName>
</protein>
<dbReference type="RefSeq" id="WP_253241619.1">
    <property type="nucleotide sequence ID" value="NZ_JAMYJR010000038.1"/>
</dbReference>
<dbReference type="Gene3D" id="1.20.120.530">
    <property type="entry name" value="GntR ligand-binding domain-like"/>
    <property type="match status" value="1"/>
</dbReference>
<dbReference type="InterPro" id="IPR036388">
    <property type="entry name" value="WH-like_DNA-bd_sf"/>
</dbReference>
<dbReference type="PANTHER" id="PTHR43537">
    <property type="entry name" value="TRANSCRIPTIONAL REGULATOR, GNTR FAMILY"/>
    <property type="match status" value="1"/>
</dbReference>
<keyword evidence="2" id="KW-0238">DNA-binding</keyword>
<evidence type="ECO:0000256" key="3">
    <source>
        <dbReference type="ARBA" id="ARBA00023163"/>
    </source>
</evidence>
<dbReference type="PANTHER" id="PTHR43537:SF24">
    <property type="entry name" value="GLUCONATE OPERON TRANSCRIPTIONAL REPRESSOR"/>
    <property type="match status" value="1"/>
</dbReference>
<dbReference type="PROSITE" id="PS50949">
    <property type="entry name" value="HTH_GNTR"/>
    <property type="match status" value="1"/>
</dbReference>
<dbReference type="Gene3D" id="1.10.10.10">
    <property type="entry name" value="Winged helix-like DNA-binding domain superfamily/Winged helix DNA-binding domain"/>
    <property type="match status" value="1"/>
</dbReference>
<reference evidence="5 6" key="1">
    <citation type="submission" date="2022-06" db="EMBL/GenBank/DDBJ databases">
        <title>New Species of the Genus Actinoplanes, ActinopZanes ferrugineus.</title>
        <authorList>
            <person name="Ding P."/>
        </authorList>
    </citation>
    <scope>NUCLEOTIDE SEQUENCE [LARGE SCALE GENOMIC DNA]</scope>
    <source>
        <strain evidence="5 6">TRM88003</strain>
    </source>
</reference>
<dbReference type="Pfam" id="PF07729">
    <property type="entry name" value="FCD"/>
    <property type="match status" value="1"/>
</dbReference>
<accession>A0ABT1DZU9</accession>
<dbReference type="InterPro" id="IPR000524">
    <property type="entry name" value="Tscrpt_reg_HTH_GntR"/>
</dbReference>
<gene>
    <name evidence="5" type="ORF">M1L60_33725</name>
</gene>
<organism evidence="5 6">
    <name type="scientific">Paractinoplanes aksuensis</name>
    <dbReference type="NCBI Taxonomy" id="2939490"/>
    <lineage>
        <taxon>Bacteria</taxon>
        <taxon>Bacillati</taxon>
        <taxon>Actinomycetota</taxon>
        <taxon>Actinomycetes</taxon>
        <taxon>Micromonosporales</taxon>
        <taxon>Micromonosporaceae</taxon>
        <taxon>Paractinoplanes</taxon>
    </lineage>
</organism>
<evidence type="ECO:0000256" key="1">
    <source>
        <dbReference type="ARBA" id="ARBA00023015"/>
    </source>
</evidence>
<keyword evidence="6" id="KW-1185">Reference proteome</keyword>
<evidence type="ECO:0000313" key="6">
    <source>
        <dbReference type="Proteomes" id="UP001523369"/>
    </source>
</evidence>
<proteinExistence type="predicted"/>
<dbReference type="Pfam" id="PF00392">
    <property type="entry name" value="GntR"/>
    <property type="match status" value="1"/>
</dbReference>
<dbReference type="InterPro" id="IPR011711">
    <property type="entry name" value="GntR_C"/>
</dbReference>